<reference evidence="2 3" key="1">
    <citation type="submission" date="2018-07" db="EMBL/GenBank/DDBJ databases">
        <title>A high quality draft genome assembly of the barn swallow (H. rustica rustica).</title>
        <authorList>
            <person name="Formenti G."/>
            <person name="Chiara M."/>
            <person name="Poveda L."/>
            <person name="Francoijs K.-J."/>
            <person name="Bonisoli-Alquati A."/>
            <person name="Canova L."/>
            <person name="Gianfranceschi L."/>
            <person name="Horner D.S."/>
            <person name="Saino N."/>
        </authorList>
    </citation>
    <scope>NUCLEOTIDE SEQUENCE [LARGE SCALE GENOMIC DNA]</scope>
    <source>
        <strain evidence="2">Chelidonia</strain>
        <tissue evidence="2">Blood</tissue>
    </source>
</reference>
<comment type="caution">
    <text evidence="2">The sequence shown here is derived from an EMBL/GenBank/DDBJ whole genome shotgun (WGS) entry which is preliminary data.</text>
</comment>
<gene>
    <name evidence="2" type="ORF">DUI87_30565</name>
</gene>
<accession>A0A3M0J2N9</accession>
<dbReference type="EMBL" id="QRBI01000214">
    <property type="protein sequence ID" value="RMB93059.1"/>
    <property type="molecule type" value="Genomic_DNA"/>
</dbReference>
<name>A0A3M0J2N9_HIRRU</name>
<feature type="region of interest" description="Disordered" evidence="1">
    <location>
        <begin position="79"/>
        <end position="98"/>
    </location>
</feature>
<evidence type="ECO:0000313" key="2">
    <source>
        <dbReference type="EMBL" id="RMB93059.1"/>
    </source>
</evidence>
<evidence type="ECO:0000313" key="3">
    <source>
        <dbReference type="Proteomes" id="UP000269221"/>
    </source>
</evidence>
<organism evidence="2 3">
    <name type="scientific">Hirundo rustica rustica</name>
    <dbReference type="NCBI Taxonomy" id="333673"/>
    <lineage>
        <taxon>Eukaryota</taxon>
        <taxon>Metazoa</taxon>
        <taxon>Chordata</taxon>
        <taxon>Craniata</taxon>
        <taxon>Vertebrata</taxon>
        <taxon>Euteleostomi</taxon>
        <taxon>Archelosauria</taxon>
        <taxon>Archosauria</taxon>
        <taxon>Dinosauria</taxon>
        <taxon>Saurischia</taxon>
        <taxon>Theropoda</taxon>
        <taxon>Coelurosauria</taxon>
        <taxon>Aves</taxon>
        <taxon>Neognathae</taxon>
        <taxon>Neoaves</taxon>
        <taxon>Telluraves</taxon>
        <taxon>Australaves</taxon>
        <taxon>Passeriformes</taxon>
        <taxon>Sylvioidea</taxon>
        <taxon>Hirundinidae</taxon>
        <taxon>Hirundo</taxon>
    </lineage>
</organism>
<evidence type="ECO:0000256" key="1">
    <source>
        <dbReference type="SAM" id="MobiDB-lite"/>
    </source>
</evidence>
<proteinExistence type="predicted"/>
<dbReference type="Proteomes" id="UP000269221">
    <property type="component" value="Unassembled WGS sequence"/>
</dbReference>
<sequence>MERVVGPWKGLPREVLECPSLEMPKEGLEVALSALGWGQVLAQKQQDLPRTQWGEGFGERLGFLLLEADSELTLPPPVPEVGHIRGKQSPHQPSVSHELVLEFSPPSSTDPVFPALALSGTLAVRKAGLDGA</sequence>
<dbReference type="AlphaFoldDB" id="A0A3M0J2N9"/>
<protein>
    <submittedName>
        <fullName evidence="2">Uncharacterized protein</fullName>
    </submittedName>
</protein>
<keyword evidence="3" id="KW-1185">Reference proteome</keyword>